<evidence type="ECO:0000256" key="7">
    <source>
        <dbReference type="ARBA" id="ARBA00023006"/>
    </source>
</evidence>
<gene>
    <name evidence="10" type="ORF">DYB30_011149</name>
    <name evidence="9" type="ORF">DYB38_010483</name>
</gene>
<evidence type="ECO:0000256" key="8">
    <source>
        <dbReference type="SAM" id="MobiDB-lite"/>
    </source>
</evidence>
<evidence type="ECO:0000313" key="9">
    <source>
        <dbReference type="EMBL" id="RHY40806.1"/>
    </source>
</evidence>
<sequence>MKLRKFGSLFAQTYGIGSMNIFQNVREYLTPVLSESGFVTDGVLTPEEFVAAGDQLCYKCPTWRWEGGDVGSRRSYLPPNKQFLRTTGVPCRRRVTSLEQDYIGETAVEGDNDWLETHNQNKPVDDTAERMQHISLDGGGSSPTSSSQTNILRTLVDEHFQATAAATTSTYGHATASSSSPPDLSAFDDDDNLVEETDEATLTYIATSEPEPTELDADGNLVYTRTYDLSISYDKYYRTPRVWLFGYEESGAPLKPDDMLQDIMQDYANKTVTIDPHPHLQGIPHASIHPCQHGAVMKRIVANLMGGGKEVRSDQYMFIFLKFLQSVIPTIDYDYTIDVEAKSS</sequence>
<evidence type="ECO:0000313" key="12">
    <source>
        <dbReference type="Proteomes" id="UP000266643"/>
    </source>
</evidence>
<dbReference type="GO" id="GO:0000045">
    <property type="term" value="P:autophagosome assembly"/>
    <property type="evidence" value="ECO:0007669"/>
    <property type="project" value="TreeGrafter"/>
</dbReference>
<comment type="subcellular location">
    <subcellularLocation>
        <location evidence="1">Cytoplasm</location>
    </subcellularLocation>
</comment>
<dbReference type="Proteomes" id="UP000265716">
    <property type="component" value="Unassembled WGS sequence"/>
</dbReference>
<evidence type="ECO:0000256" key="2">
    <source>
        <dbReference type="ARBA" id="ARBA00007683"/>
    </source>
</evidence>
<protein>
    <submittedName>
        <fullName evidence="9">Uncharacterized protein</fullName>
    </submittedName>
</protein>
<dbReference type="Pfam" id="PF03987">
    <property type="entry name" value="Autophagy_act_C"/>
    <property type="match status" value="1"/>
</dbReference>
<dbReference type="Proteomes" id="UP000266643">
    <property type="component" value="Unassembled WGS sequence"/>
</dbReference>
<name>A0A397C7G8_APHAT</name>
<dbReference type="PANTHER" id="PTHR12866:SF2">
    <property type="entry name" value="UBIQUITIN-LIKE-CONJUGATING ENZYME ATG3"/>
    <property type="match status" value="1"/>
</dbReference>
<dbReference type="PANTHER" id="PTHR12866">
    <property type="entry name" value="UBIQUITIN-LIKE-CONJUGATING ENZYME ATG3"/>
    <property type="match status" value="1"/>
</dbReference>
<dbReference type="VEuPathDB" id="FungiDB:H257_05797"/>
<evidence type="ECO:0000313" key="10">
    <source>
        <dbReference type="EMBL" id="RHY49280.1"/>
    </source>
</evidence>
<keyword evidence="6" id="KW-0653">Protein transport</keyword>
<evidence type="ECO:0000256" key="5">
    <source>
        <dbReference type="ARBA" id="ARBA00022786"/>
    </source>
</evidence>
<dbReference type="GO" id="GO:0005829">
    <property type="term" value="C:cytosol"/>
    <property type="evidence" value="ECO:0007669"/>
    <property type="project" value="TreeGrafter"/>
</dbReference>
<keyword evidence="7" id="KW-0072">Autophagy</keyword>
<keyword evidence="4" id="KW-0963">Cytoplasm</keyword>
<dbReference type="GO" id="GO:0061723">
    <property type="term" value="P:glycophagy"/>
    <property type="evidence" value="ECO:0007669"/>
    <property type="project" value="TreeGrafter"/>
</dbReference>
<dbReference type="EMBL" id="QUTD01007640">
    <property type="protein sequence ID" value="RHY49280.1"/>
    <property type="molecule type" value="Genomic_DNA"/>
</dbReference>
<comment type="caution">
    <text evidence="9">The sequence shown here is derived from an EMBL/GenBank/DDBJ whole genome shotgun (WGS) entry which is preliminary data.</text>
</comment>
<dbReference type="GO" id="GO:0019776">
    <property type="term" value="F:Atg8-family ligase activity"/>
    <property type="evidence" value="ECO:0007669"/>
    <property type="project" value="TreeGrafter"/>
</dbReference>
<evidence type="ECO:0000256" key="4">
    <source>
        <dbReference type="ARBA" id="ARBA00022490"/>
    </source>
</evidence>
<comment type="similarity">
    <text evidence="2">Belongs to the ATG3 family.</text>
</comment>
<dbReference type="GO" id="GO:0015031">
    <property type="term" value="P:protein transport"/>
    <property type="evidence" value="ECO:0007669"/>
    <property type="project" value="UniProtKB-KW"/>
</dbReference>
<evidence type="ECO:0000256" key="6">
    <source>
        <dbReference type="ARBA" id="ARBA00022927"/>
    </source>
</evidence>
<accession>A0A397C7G8</accession>
<organism evidence="9 11">
    <name type="scientific">Aphanomyces astaci</name>
    <name type="common">Crayfish plague agent</name>
    <dbReference type="NCBI Taxonomy" id="112090"/>
    <lineage>
        <taxon>Eukaryota</taxon>
        <taxon>Sar</taxon>
        <taxon>Stramenopiles</taxon>
        <taxon>Oomycota</taxon>
        <taxon>Saprolegniomycetes</taxon>
        <taxon>Saprolegniales</taxon>
        <taxon>Verrucalvaceae</taxon>
        <taxon>Aphanomyces</taxon>
    </lineage>
</organism>
<feature type="region of interest" description="Disordered" evidence="8">
    <location>
        <begin position="168"/>
        <end position="188"/>
    </location>
</feature>
<evidence type="ECO:0000256" key="1">
    <source>
        <dbReference type="ARBA" id="ARBA00004496"/>
    </source>
</evidence>
<dbReference type="GO" id="GO:0000407">
    <property type="term" value="C:phagophore assembly site"/>
    <property type="evidence" value="ECO:0007669"/>
    <property type="project" value="TreeGrafter"/>
</dbReference>
<feature type="compositionally biased region" description="Polar residues" evidence="8">
    <location>
        <begin position="168"/>
        <end position="182"/>
    </location>
</feature>
<keyword evidence="5" id="KW-0833">Ubl conjugation pathway</keyword>
<dbReference type="InterPro" id="IPR007135">
    <property type="entry name" value="Atg3/Atg10"/>
</dbReference>
<dbReference type="Gene3D" id="3.30.1460.50">
    <property type="match status" value="1"/>
</dbReference>
<dbReference type="GO" id="GO:0000422">
    <property type="term" value="P:autophagy of mitochondrion"/>
    <property type="evidence" value="ECO:0007669"/>
    <property type="project" value="TreeGrafter"/>
</dbReference>
<dbReference type="EMBL" id="QUTC01010046">
    <property type="protein sequence ID" value="RHY40806.1"/>
    <property type="molecule type" value="Genomic_DNA"/>
</dbReference>
<keyword evidence="3" id="KW-0813">Transport</keyword>
<reference evidence="11 12" key="1">
    <citation type="submission" date="2018-08" db="EMBL/GenBank/DDBJ databases">
        <title>Aphanomyces genome sequencing and annotation.</title>
        <authorList>
            <person name="Minardi D."/>
            <person name="Oidtmann B."/>
            <person name="Van Der Giezen M."/>
            <person name="Studholme D.J."/>
        </authorList>
    </citation>
    <scope>NUCLEOTIDE SEQUENCE [LARGE SCALE GENOMIC DNA]</scope>
    <source>
        <strain evidence="10 12">D2</strain>
        <strain evidence="9 11">SA</strain>
    </source>
</reference>
<evidence type="ECO:0000256" key="3">
    <source>
        <dbReference type="ARBA" id="ARBA00022448"/>
    </source>
</evidence>
<proteinExistence type="inferred from homology"/>
<evidence type="ECO:0000313" key="11">
    <source>
        <dbReference type="Proteomes" id="UP000265716"/>
    </source>
</evidence>
<dbReference type="GO" id="GO:0044804">
    <property type="term" value="P:nucleophagy"/>
    <property type="evidence" value="ECO:0007669"/>
    <property type="project" value="TreeGrafter"/>
</dbReference>
<dbReference type="AlphaFoldDB" id="A0A397C7G8"/>